<dbReference type="RefSeq" id="WP_272425548.1">
    <property type="nucleotide sequence ID" value="NZ_JAGTJJ010000016.1"/>
</dbReference>
<organism evidence="1 2">
    <name type="scientific">Polyangium jinanense</name>
    <dbReference type="NCBI Taxonomy" id="2829994"/>
    <lineage>
        <taxon>Bacteria</taxon>
        <taxon>Pseudomonadati</taxon>
        <taxon>Myxococcota</taxon>
        <taxon>Polyangia</taxon>
        <taxon>Polyangiales</taxon>
        <taxon>Polyangiaceae</taxon>
        <taxon>Polyangium</taxon>
    </lineage>
</organism>
<dbReference type="EMBL" id="JAGTJJ010000016">
    <property type="protein sequence ID" value="MDC3983798.1"/>
    <property type="molecule type" value="Genomic_DNA"/>
</dbReference>
<reference evidence="1 2" key="1">
    <citation type="submission" date="2021-04" db="EMBL/GenBank/DDBJ databases">
        <title>Genome analysis of Polyangium sp.</title>
        <authorList>
            <person name="Li Y."/>
            <person name="Wang J."/>
        </authorList>
    </citation>
    <scope>NUCLEOTIDE SEQUENCE [LARGE SCALE GENOMIC DNA]</scope>
    <source>
        <strain evidence="1 2">SDU14</strain>
    </source>
</reference>
<evidence type="ECO:0000313" key="1">
    <source>
        <dbReference type="EMBL" id="MDC3983798.1"/>
    </source>
</evidence>
<dbReference type="AlphaFoldDB" id="A0A9X4AT27"/>
<gene>
    <name evidence="1" type="ORF">KEG57_25035</name>
</gene>
<dbReference type="Proteomes" id="UP001151081">
    <property type="component" value="Unassembled WGS sequence"/>
</dbReference>
<evidence type="ECO:0000313" key="2">
    <source>
        <dbReference type="Proteomes" id="UP001151081"/>
    </source>
</evidence>
<name>A0A9X4AT27_9BACT</name>
<sequence length="234" mass="24609">MTTKLAASLALALGLGLVFTQVGCGSGPMGNPRPSLHASADGPSVPAATVAQLRDCAEHGAARLTDTHYAIVFDVDVTADGQVDKAKIRESLINDREIISCMVDALHGMSLPGVIATLRPSGPISGGRVSPEGRDPMGHPAAVVAGAVVNLVPIVLVAGGVTIPVAVTVHVVSEIPTSTRDTTDEEREKKRCKKVKQECIEYCSDTTLPTPDFGWKFQKCKNDCLERQGCPRDS</sequence>
<keyword evidence="2" id="KW-1185">Reference proteome</keyword>
<proteinExistence type="predicted"/>
<comment type="caution">
    <text evidence="1">The sequence shown here is derived from an EMBL/GenBank/DDBJ whole genome shotgun (WGS) entry which is preliminary data.</text>
</comment>
<accession>A0A9X4AT27</accession>
<protein>
    <submittedName>
        <fullName evidence="1">Uncharacterized protein</fullName>
    </submittedName>
</protein>